<accession>A0A1I7VAW0</accession>
<proteinExistence type="predicted"/>
<protein>
    <submittedName>
        <fullName evidence="2">Mediator complex subunit 4</fullName>
    </submittedName>
</protein>
<dbReference type="WBParaSite" id="EN70_11777">
    <property type="protein sequence ID" value="EN70_11777"/>
    <property type="gene ID" value="EN70_11777"/>
</dbReference>
<dbReference type="Proteomes" id="UP000095285">
    <property type="component" value="Unassembled WGS sequence"/>
</dbReference>
<reference evidence="1" key="1">
    <citation type="submission" date="2012-04" db="EMBL/GenBank/DDBJ databases">
        <title>The Genome Sequence of Loa loa.</title>
        <authorList>
            <consortium name="The Broad Institute Genome Sequencing Platform"/>
            <consortium name="Broad Institute Genome Sequencing Center for Infectious Disease"/>
            <person name="Nutman T.B."/>
            <person name="Fink D.L."/>
            <person name="Russ C."/>
            <person name="Young S."/>
            <person name="Zeng Q."/>
            <person name="Gargeya S."/>
            <person name="Alvarado L."/>
            <person name="Berlin A."/>
            <person name="Chapman S.B."/>
            <person name="Chen Z."/>
            <person name="Freedman E."/>
            <person name="Gellesch M."/>
            <person name="Goldberg J."/>
            <person name="Griggs A."/>
            <person name="Gujja S."/>
            <person name="Heilman E.R."/>
            <person name="Heiman D."/>
            <person name="Howarth C."/>
            <person name="Mehta T."/>
            <person name="Neiman D."/>
            <person name="Pearson M."/>
            <person name="Roberts A."/>
            <person name="Saif S."/>
            <person name="Shea T."/>
            <person name="Shenoy N."/>
            <person name="Sisk P."/>
            <person name="Stolte C."/>
            <person name="Sykes S."/>
            <person name="White J."/>
            <person name="Yandava C."/>
            <person name="Haas B."/>
            <person name="Henn M.R."/>
            <person name="Nusbaum C."/>
            <person name="Birren B."/>
        </authorList>
    </citation>
    <scope>NUCLEOTIDE SEQUENCE [LARGE SCALE GENOMIC DNA]</scope>
</reference>
<evidence type="ECO:0000313" key="1">
    <source>
        <dbReference type="Proteomes" id="UP000095285"/>
    </source>
</evidence>
<evidence type="ECO:0000313" key="2">
    <source>
        <dbReference type="WBParaSite" id="EN70_11777"/>
    </source>
</evidence>
<reference evidence="2" key="2">
    <citation type="submission" date="2016-11" db="UniProtKB">
        <authorList>
            <consortium name="WormBaseParasite"/>
        </authorList>
    </citation>
    <scope>IDENTIFICATION</scope>
</reference>
<dbReference type="AlphaFoldDB" id="A0A1I7VAW0"/>
<keyword evidence="1" id="KW-1185">Reference proteome</keyword>
<sequence>MSSNIIASIQPAKERLVNLLLEINSIELKSPEPDTTIEQQEILYTMRNRTLEDKLRRIQLCIKTLQSISDDWLKYTRTIASTKKEEKASEVITMGETGIYQTLQQGNEAIITLIMHKKDVGQKLIQLSKEKRKDVKSQISLRLPMSIVLNCPYLHSMVTPDNGDSFGAVSMQ</sequence>
<name>A0A1I7VAW0_LOALO</name>
<organism evidence="1 2">
    <name type="scientific">Loa loa</name>
    <name type="common">Eye worm</name>
    <name type="synonym">Filaria loa</name>
    <dbReference type="NCBI Taxonomy" id="7209"/>
    <lineage>
        <taxon>Eukaryota</taxon>
        <taxon>Metazoa</taxon>
        <taxon>Ecdysozoa</taxon>
        <taxon>Nematoda</taxon>
        <taxon>Chromadorea</taxon>
        <taxon>Rhabditida</taxon>
        <taxon>Spirurina</taxon>
        <taxon>Spiruromorpha</taxon>
        <taxon>Filarioidea</taxon>
        <taxon>Onchocercidae</taxon>
        <taxon>Loa</taxon>
    </lineage>
</organism>